<dbReference type="Proteomes" id="UP000183400">
    <property type="component" value="Unassembled WGS sequence"/>
</dbReference>
<protein>
    <submittedName>
        <fullName evidence="2">Gluconate 5-dehydrogenase</fullName>
    </submittedName>
</protein>
<dbReference type="InterPro" id="IPR002347">
    <property type="entry name" value="SDR_fam"/>
</dbReference>
<dbReference type="RefSeq" id="WP_074733824.1">
    <property type="nucleotide sequence ID" value="NZ_FNNP01000001.1"/>
</dbReference>
<keyword evidence="3" id="KW-1185">Reference proteome</keyword>
<dbReference type="PANTHER" id="PTHR42760">
    <property type="entry name" value="SHORT-CHAIN DEHYDROGENASES/REDUCTASES FAMILY MEMBER"/>
    <property type="match status" value="1"/>
</dbReference>
<dbReference type="Gene3D" id="3.40.50.720">
    <property type="entry name" value="NAD(P)-binding Rossmann-like Domain"/>
    <property type="match status" value="1"/>
</dbReference>
<dbReference type="PANTHER" id="PTHR42760:SF135">
    <property type="entry name" value="BLL7886 PROTEIN"/>
    <property type="match status" value="1"/>
</dbReference>
<dbReference type="EMBL" id="FNNP01000001">
    <property type="protein sequence ID" value="SDW22562.1"/>
    <property type="molecule type" value="Genomic_DNA"/>
</dbReference>
<evidence type="ECO:0000313" key="3">
    <source>
        <dbReference type="Proteomes" id="UP000183400"/>
    </source>
</evidence>
<dbReference type="InterPro" id="IPR020904">
    <property type="entry name" value="Sc_DH/Rdtase_CS"/>
</dbReference>
<reference evidence="3" key="1">
    <citation type="submission" date="2016-10" db="EMBL/GenBank/DDBJ databases">
        <authorList>
            <person name="Varghese N."/>
            <person name="Submissions S."/>
        </authorList>
    </citation>
    <scope>NUCLEOTIDE SEQUENCE [LARGE SCALE GENOMIC DNA]</scope>
    <source>
        <strain evidence="3">DSM 27839</strain>
    </source>
</reference>
<name>A0A1H2RSW2_9RHOB</name>
<accession>A0A1H2RSW2</accession>
<dbReference type="Pfam" id="PF13561">
    <property type="entry name" value="adh_short_C2"/>
    <property type="match status" value="1"/>
</dbReference>
<dbReference type="STRING" id="985054.SAMN05444358_101261"/>
<comment type="similarity">
    <text evidence="1">Belongs to the short-chain dehydrogenases/reductases (SDR) family.</text>
</comment>
<dbReference type="GO" id="GO:0030497">
    <property type="term" value="P:fatty acid elongation"/>
    <property type="evidence" value="ECO:0007669"/>
    <property type="project" value="TreeGrafter"/>
</dbReference>
<dbReference type="InterPro" id="IPR036291">
    <property type="entry name" value="NAD(P)-bd_dom_sf"/>
</dbReference>
<dbReference type="OrthoDB" id="9796652at2"/>
<gene>
    <name evidence="2" type="ORF">SAMN05444358_101261</name>
</gene>
<organism evidence="2 3">
    <name type="scientific">Ruegeria halocynthiae</name>
    <dbReference type="NCBI Taxonomy" id="985054"/>
    <lineage>
        <taxon>Bacteria</taxon>
        <taxon>Pseudomonadati</taxon>
        <taxon>Pseudomonadota</taxon>
        <taxon>Alphaproteobacteria</taxon>
        <taxon>Rhodobacterales</taxon>
        <taxon>Roseobacteraceae</taxon>
        <taxon>Ruegeria</taxon>
    </lineage>
</organism>
<dbReference type="PROSITE" id="PS00061">
    <property type="entry name" value="ADH_SHORT"/>
    <property type="match status" value="1"/>
</dbReference>
<dbReference type="SUPFAM" id="SSF51735">
    <property type="entry name" value="NAD(P)-binding Rossmann-fold domains"/>
    <property type="match status" value="1"/>
</dbReference>
<dbReference type="PRINTS" id="PR00081">
    <property type="entry name" value="GDHRDH"/>
</dbReference>
<dbReference type="FunFam" id="3.40.50.720:FF:000084">
    <property type="entry name" value="Short-chain dehydrogenase reductase"/>
    <property type="match status" value="1"/>
</dbReference>
<dbReference type="GO" id="GO:0016616">
    <property type="term" value="F:oxidoreductase activity, acting on the CH-OH group of donors, NAD or NADP as acceptor"/>
    <property type="evidence" value="ECO:0007669"/>
    <property type="project" value="TreeGrafter"/>
</dbReference>
<evidence type="ECO:0000256" key="1">
    <source>
        <dbReference type="ARBA" id="ARBA00006484"/>
    </source>
</evidence>
<sequence>MDNLPPSALFGVEGRVACVTGASSGLGRRAAEVLARAGASVVAVARRSDRLDALCSDVDGNLSAVQGDVAVRDGMDDLVHRITAAFGPPEILIHAAGLNTREQADVVSAEGWDATIAVNLTAPFFLSQKLVPEMQRKGWGRIVNFASLQSYRAFPGGISYGASKGGVTQLTRAMAQAWSSSGINTNALAPGFFETELTAAVFADAERATRNAAQTCIGRNGEPADLDGPLLFLCSDASRYVTGQVLMLDGGYTAK</sequence>
<dbReference type="PRINTS" id="PR00080">
    <property type="entry name" value="SDRFAMILY"/>
</dbReference>
<proteinExistence type="inferred from homology"/>
<dbReference type="AlphaFoldDB" id="A0A1H2RSW2"/>
<evidence type="ECO:0000313" key="2">
    <source>
        <dbReference type="EMBL" id="SDW22562.1"/>
    </source>
</evidence>